<evidence type="ECO:0000259" key="8">
    <source>
        <dbReference type="PROSITE" id="PS51379"/>
    </source>
</evidence>
<dbReference type="Gene3D" id="3.10.20.600">
    <property type="match status" value="1"/>
</dbReference>
<dbReference type="GO" id="GO:0046872">
    <property type="term" value="F:metal ion binding"/>
    <property type="evidence" value="ECO:0007669"/>
    <property type="project" value="UniProtKB-KW"/>
</dbReference>
<keyword evidence="7" id="KW-0411">Iron-sulfur</keyword>
<keyword evidence="6" id="KW-0408">Iron</keyword>
<dbReference type="Gene3D" id="3.40.50.11540">
    <property type="entry name" value="NADH-ubiquinone oxidoreductase 51kDa subunit"/>
    <property type="match status" value="1"/>
</dbReference>
<proteinExistence type="predicted"/>
<evidence type="ECO:0000256" key="1">
    <source>
        <dbReference type="ARBA" id="ARBA00022448"/>
    </source>
</evidence>
<dbReference type="Pfam" id="PF13375">
    <property type="entry name" value="RnfC_N"/>
    <property type="match status" value="1"/>
</dbReference>
<sequence length="460" mass="50054">MTLTNSMTETKEAPLREMKSLSAEKIADIARESGIVGAGGAGFPTYVKLQSKAEIFLVNAAECEPMLKVDQQLMVSHVCELIQGIRYGMKATGAKEGIIALKAKYKKAIATLTPLLTNNIRIHILPDVYPAGDEVITIWLATGRRVPPAQIPISIGVVVNNVQTLINLAKAIDEEKPVTHRTLTINGAVNKPMTLTVPIGTKMSELIELAGGCTVDNPEFINGGPMMGKYISDIDAPVTKTTGGILVFPREHLLIQRRLKTDQQIIAMAKTVCEQCRLCTDLCPRHIIGHELSPHELVKSMSYKQFAKPSTLLSALTCSECSVCESYACPVEISPMRINQILKGELRAQKAKYEGEIEPQDPMAEHRLVPIGRLVKRLNLLPYYHEAPMVEPLWQPEFVSIPLQQHIGAPSVPVVSVGDHVEAGDCIAKAAPDALSVAQHASITGTITEVGTKVITMRRG</sequence>
<dbReference type="SUPFAM" id="SSF46548">
    <property type="entry name" value="alpha-helical ferredoxin"/>
    <property type="match status" value="1"/>
</dbReference>
<keyword evidence="1" id="KW-0813">Transport</keyword>
<evidence type="ECO:0000256" key="7">
    <source>
        <dbReference type="ARBA" id="ARBA00023014"/>
    </source>
</evidence>
<reference evidence="9 10" key="1">
    <citation type="submission" date="2018-06" db="EMBL/GenBank/DDBJ databases">
        <title>Freshwater and sediment microbial communities from various areas in North America, analyzing microbe dynamics in response to fracking.</title>
        <authorList>
            <person name="Lamendella R."/>
        </authorList>
    </citation>
    <scope>NUCLEOTIDE SEQUENCE [LARGE SCALE GENOMIC DNA]</scope>
    <source>
        <strain evidence="9 10">99A</strain>
    </source>
</reference>
<evidence type="ECO:0000256" key="6">
    <source>
        <dbReference type="ARBA" id="ARBA00023004"/>
    </source>
</evidence>
<evidence type="ECO:0000256" key="5">
    <source>
        <dbReference type="ARBA" id="ARBA00022982"/>
    </source>
</evidence>
<dbReference type="InterPro" id="IPR017896">
    <property type="entry name" value="4Fe4S_Fe-S-bd"/>
</dbReference>
<dbReference type="InterPro" id="IPR017900">
    <property type="entry name" value="4Fe4S_Fe_S_CS"/>
</dbReference>
<dbReference type="RefSeq" id="WP_258004314.1">
    <property type="nucleotide sequence ID" value="NZ_QLTR01000021.1"/>
</dbReference>
<comment type="caution">
    <text evidence="9">The sequence shown here is derived from an EMBL/GenBank/DDBJ whole genome shotgun (WGS) entry which is preliminary data.</text>
</comment>
<dbReference type="Proteomes" id="UP000248729">
    <property type="component" value="Unassembled WGS sequence"/>
</dbReference>
<dbReference type="GO" id="GO:0051539">
    <property type="term" value="F:4 iron, 4 sulfur cluster binding"/>
    <property type="evidence" value="ECO:0007669"/>
    <property type="project" value="UniProtKB-KW"/>
</dbReference>
<dbReference type="InterPro" id="IPR017054">
    <property type="entry name" value="PduS"/>
</dbReference>
<dbReference type="Pfam" id="PF01512">
    <property type="entry name" value="Complex1_51K"/>
    <property type="match status" value="1"/>
</dbReference>
<dbReference type="SUPFAM" id="SSF142019">
    <property type="entry name" value="Nqo1 FMN-binding domain-like"/>
    <property type="match status" value="1"/>
</dbReference>
<dbReference type="InterPro" id="IPR011538">
    <property type="entry name" value="Nuo51_FMN-bd"/>
</dbReference>
<dbReference type="InterPro" id="IPR037225">
    <property type="entry name" value="Nuo51_FMN-bd_sf"/>
</dbReference>
<dbReference type="GO" id="GO:0009055">
    <property type="term" value="F:electron transfer activity"/>
    <property type="evidence" value="ECO:0007669"/>
    <property type="project" value="InterPro"/>
</dbReference>
<keyword evidence="5" id="KW-0249">Electron transport</keyword>
<organism evidence="9 10">
    <name type="scientific">Vibrio diazotrophicus</name>
    <dbReference type="NCBI Taxonomy" id="685"/>
    <lineage>
        <taxon>Bacteria</taxon>
        <taxon>Pseudomonadati</taxon>
        <taxon>Pseudomonadota</taxon>
        <taxon>Gammaproteobacteria</taxon>
        <taxon>Vibrionales</taxon>
        <taxon>Vibrionaceae</taxon>
        <taxon>Vibrio</taxon>
    </lineage>
</organism>
<dbReference type="EMBL" id="QLTR01000021">
    <property type="protein sequence ID" value="RAS60543.1"/>
    <property type="molecule type" value="Genomic_DNA"/>
</dbReference>
<dbReference type="InterPro" id="IPR010208">
    <property type="entry name" value="Ion_transpt_RnfC/RsxC"/>
</dbReference>
<dbReference type="Pfam" id="PF10531">
    <property type="entry name" value="SLBB"/>
    <property type="match status" value="1"/>
</dbReference>
<name>A0A329E5Y3_VIBDI</name>
<evidence type="ECO:0000256" key="3">
    <source>
        <dbReference type="ARBA" id="ARBA00022723"/>
    </source>
</evidence>
<dbReference type="PIRSF" id="PIRSF036408">
    <property type="entry name" value="PduS_prd"/>
    <property type="match status" value="1"/>
</dbReference>
<accession>A0A329E5Y3</accession>
<evidence type="ECO:0000256" key="4">
    <source>
        <dbReference type="ARBA" id="ARBA00022737"/>
    </source>
</evidence>
<dbReference type="AlphaFoldDB" id="A0A329E5Y3"/>
<evidence type="ECO:0000313" key="9">
    <source>
        <dbReference type="EMBL" id="RAS60543.1"/>
    </source>
</evidence>
<dbReference type="GO" id="GO:0016020">
    <property type="term" value="C:membrane"/>
    <property type="evidence" value="ECO:0007669"/>
    <property type="project" value="InterPro"/>
</dbReference>
<keyword evidence="4" id="KW-0677">Repeat</keyword>
<dbReference type="PANTHER" id="PTHR43034">
    <property type="entry name" value="ION-TRANSLOCATING OXIDOREDUCTASE COMPLEX SUBUNIT C"/>
    <property type="match status" value="1"/>
</dbReference>
<keyword evidence="2" id="KW-0004">4Fe-4S</keyword>
<evidence type="ECO:0000313" key="10">
    <source>
        <dbReference type="Proteomes" id="UP000248729"/>
    </source>
</evidence>
<keyword evidence="3" id="KW-0479">Metal-binding</keyword>
<gene>
    <name evidence="9" type="ORF">DET48_12148</name>
</gene>
<dbReference type="PROSITE" id="PS00198">
    <property type="entry name" value="4FE4S_FER_1"/>
    <property type="match status" value="1"/>
</dbReference>
<dbReference type="InterPro" id="IPR026902">
    <property type="entry name" value="RnfC_N"/>
</dbReference>
<dbReference type="PROSITE" id="PS51379">
    <property type="entry name" value="4FE4S_FER_2"/>
    <property type="match status" value="1"/>
</dbReference>
<feature type="domain" description="4Fe-4S ferredoxin-type" evidence="8">
    <location>
        <begin position="264"/>
        <end position="293"/>
    </location>
</feature>
<protein>
    <submittedName>
        <fullName evidence="9">RnfABCDGE-type electron transport complex C subunit</fullName>
    </submittedName>
</protein>
<dbReference type="SUPFAM" id="SSF142984">
    <property type="entry name" value="Nqo1 middle domain-like"/>
    <property type="match status" value="1"/>
</dbReference>
<dbReference type="InterPro" id="IPR019554">
    <property type="entry name" value="Soluble_ligand-bd"/>
</dbReference>
<dbReference type="Pfam" id="PF13534">
    <property type="entry name" value="Fer4_17"/>
    <property type="match status" value="1"/>
</dbReference>
<dbReference type="PANTHER" id="PTHR43034:SF2">
    <property type="entry name" value="ION-TRANSLOCATING OXIDOREDUCTASE COMPLEX SUBUNIT C"/>
    <property type="match status" value="1"/>
</dbReference>
<evidence type="ECO:0000256" key="2">
    <source>
        <dbReference type="ARBA" id="ARBA00022485"/>
    </source>
</evidence>